<dbReference type="CDD" id="cd02523">
    <property type="entry name" value="PC_cytidylyltransferase"/>
    <property type="match status" value="1"/>
</dbReference>
<dbReference type="EMBL" id="NIQU01000002">
    <property type="protein sequence ID" value="PIA70657.1"/>
    <property type="molecule type" value="Genomic_DNA"/>
</dbReference>
<evidence type="ECO:0000259" key="4">
    <source>
        <dbReference type="Pfam" id="PF12804"/>
    </source>
</evidence>
<dbReference type="SUPFAM" id="SSF53448">
    <property type="entry name" value="Nucleotide-diphospho-sugar transferases"/>
    <property type="match status" value="1"/>
</dbReference>
<feature type="domain" description="MobA-like NTP transferase" evidence="4">
    <location>
        <begin position="4"/>
        <end position="141"/>
    </location>
</feature>
<accession>A0A2G5FRN8</accession>
<keyword evidence="1 5" id="KW-0808">Transferase</keyword>
<evidence type="ECO:0000256" key="3">
    <source>
        <dbReference type="ARBA" id="ARBA00022842"/>
    </source>
</evidence>
<dbReference type="InterPro" id="IPR029044">
    <property type="entry name" value="Nucleotide-diphossugar_trans"/>
</dbReference>
<dbReference type="Proteomes" id="UP000229504">
    <property type="component" value="Unassembled WGS sequence"/>
</dbReference>
<dbReference type="Gene3D" id="3.90.550.10">
    <property type="entry name" value="Spore Coat Polysaccharide Biosynthesis Protein SpsA, Chain A"/>
    <property type="match status" value="1"/>
</dbReference>
<protein>
    <submittedName>
        <fullName evidence="5">Nucleotidyl transferase</fullName>
    </submittedName>
</protein>
<gene>
    <name evidence="5" type="ORF">CDO35_06585</name>
</gene>
<dbReference type="RefSeq" id="WP_099523153.1">
    <property type="nucleotide sequence ID" value="NZ_NIQU01000002.1"/>
</dbReference>
<evidence type="ECO:0000256" key="2">
    <source>
        <dbReference type="ARBA" id="ARBA00022695"/>
    </source>
</evidence>
<reference evidence="6" key="1">
    <citation type="submission" date="2017-06" db="EMBL/GenBank/DDBJ databases">
        <authorList>
            <person name="Rastogi G."/>
            <person name="Vaishampayan P."/>
            <person name="Seuylemezian A."/>
        </authorList>
    </citation>
    <scope>NUCLEOTIDE SEQUENCE [LARGE SCALE GENOMIC DNA]</scope>
    <source>
        <strain evidence="6">PI11</strain>
    </source>
</reference>
<keyword evidence="2" id="KW-0548">Nucleotidyltransferase</keyword>
<evidence type="ECO:0000313" key="5">
    <source>
        <dbReference type="EMBL" id="PIA70657.1"/>
    </source>
</evidence>
<dbReference type="Pfam" id="PF12804">
    <property type="entry name" value="NTP_transf_3"/>
    <property type="match status" value="1"/>
</dbReference>
<dbReference type="PANTHER" id="PTHR43584:SF8">
    <property type="entry name" value="N-ACETYLMURAMATE ALPHA-1-PHOSPHATE URIDYLYLTRANSFERASE"/>
    <property type="match status" value="1"/>
</dbReference>
<keyword evidence="3" id="KW-0460">Magnesium</keyword>
<proteinExistence type="predicted"/>
<dbReference type="InterPro" id="IPR050065">
    <property type="entry name" value="GlmU-like"/>
</dbReference>
<dbReference type="AlphaFoldDB" id="A0A2G5FRN8"/>
<comment type="caution">
    <text evidence="5">The sequence shown here is derived from an EMBL/GenBank/DDBJ whole genome shotgun (WGS) entry which is preliminary data.</text>
</comment>
<organism evidence="5 6">
    <name type="scientific">Pseudomonas sediminis</name>
    <dbReference type="NCBI Taxonomy" id="1691904"/>
    <lineage>
        <taxon>Bacteria</taxon>
        <taxon>Pseudomonadati</taxon>
        <taxon>Pseudomonadota</taxon>
        <taxon>Gammaproteobacteria</taxon>
        <taxon>Pseudomonadales</taxon>
        <taxon>Pseudomonadaceae</taxon>
        <taxon>Pseudomonas</taxon>
    </lineage>
</organism>
<name>A0A2G5FRN8_9PSED</name>
<sequence>MTRAIILAAGRGSRMGDLTDTQPKCFARLHGRRLLDWQLAALRGAGIERLALVRGYRSECFDEPLTYFENPRWQQSNMVRTLLAADTWLMAENCIVSYSDIFYSAATVATLSRVEADLAIAYDPHWHALWSQRFADPLADAESFRLDASGNLATIGERCQSVSEIEGQYMGLLKFTSAGWAQVRELLQQHDDAAVDRLDMTSLLRLSLQAGMRVSVSPVQGPWGEVDAATDLALYHRIVPLAAMAP</sequence>
<dbReference type="GO" id="GO:0016779">
    <property type="term" value="F:nucleotidyltransferase activity"/>
    <property type="evidence" value="ECO:0007669"/>
    <property type="project" value="UniProtKB-KW"/>
</dbReference>
<evidence type="ECO:0000313" key="6">
    <source>
        <dbReference type="Proteomes" id="UP000229504"/>
    </source>
</evidence>
<dbReference type="InterPro" id="IPR025877">
    <property type="entry name" value="MobA-like_NTP_Trfase"/>
</dbReference>
<dbReference type="PANTHER" id="PTHR43584">
    <property type="entry name" value="NUCLEOTIDYL TRANSFERASE"/>
    <property type="match status" value="1"/>
</dbReference>
<evidence type="ECO:0000256" key="1">
    <source>
        <dbReference type="ARBA" id="ARBA00022679"/>
    </source>
</evidence>